<name>A0A3D8RQC2_9HELO</name>
<keyword evidence="3" id="KW-1185">Reference proteome</keyword>
<gene>
    <name evidence="2" type="ORF">BP5796_06969</name>
</gene>
<feature type="compositionally biased region" description="Polar residues" evidence="1">
    <location>
        <begin position="1"/>
        <end position="11"/>
    </location>
</feature>
<organism evidence="2 3">
    <name type="scientific">Coleophoma crateriformis</name>
    <dbReference type="NCBI Taxonomy" id="565419"/>
    <lineage>
        <taxon>Eukaryota</taxon>
        <taxon>Fungi</taxon>
        <taxon>Dikarya</taxon>
        <taxon>Ascomycota</taxon>
        <taxon>Pezizomycotina</taxon>
        <taxon>Leotiomycetes</taxon>
        <taxon>Helotiales</taxon>
        <taxon>Dermateaceae</taxon>
        <taxon>Coleophoma</taxon>
    </lineage>
</organism>
<accession>A0A3D8RQC2</accession>
<feature type="region of interest" description="Disordered" evidence="1">
    <location>
        <begin position="1"/>
        <end position="24"/>
    </location>
</feature>
<protein>
    <submittedName>
        <fullName evidence="2">Uncharacterized protein</fullName>
    </submittedName>
</protein>
<dbReference type="Proteomes" id="UP000256328">
    <property type="component" value="Unassembled WGS sequence"/>
</dbReference>
<evidence type="ECO:0000313" key="2">
    <source>
        <dbReference type="EMBL" id="RDW76148.1"/>
    </source>
</evidence>
<dbReference type="EMBL" id="PDLN01000009">
    <property type="protein sequence ID" value="RDW76148.1"/>
    <property type="molecule type" value="Genomic_DNA"/>
</dbReference>
<comment type="caution">
    <text evidence="2">The sequence shown here is derived from an EMBL/GenBank/DDBJ whole genome shotgun (WGS) entry which is preliminary data.</text>
</comment>
<dbReference type="AlphaFoldDB" id="A0A3D8RQC2"/>
<proteinExistence type="predicted"/>
<reference evidence="2 3" key="1">
    <citation type="journal article" date="2018" name="IMA Fungus">
        <title>IMA Genome-F 9: Draft genome sequence of Annulohypoxylon stygium, Aspergillus mulundensis, Berkeleyomyces basicola (syn. Thielaviopsis basicola), Ceratocystis smalleyi, two Cercospora beticola strains, Coleophoma cylindrospora, Fusarium fracticaudum, Phialophora cf. hyalina, and Morchella septimelata.</title>
        <authorList>
            <person name="Wingfield B.D."/>
            <person name="Bills G.F."/>
            <person name="Dong Y."/>
            <person name="Huang W."/>
            <person name="Nel W.J."/>
            <person name="Swalarsk-Parry B.S."/>
            <person name="Vaghefi N."/>
            <person name="Wilken P.M."/>
            <person name="An Z."/>
            <person name="de Beer Z.W."/>
            <person name="De Vos L."/>
            <person name="Chen L."/>
            <person name="Duong T.A."/>
            <person name="Gao Y."/>
            <person name="Hammerbacher A."/>
            <person name="Kikkert J.R."/>
            <person name="Li Y."/>
            <person name="Li H."/>
            <person name="Li K."/>
            <person name="Li Q."/>
            <person name="Liu X."/>
            <person name="Ma X."/>
            <person name="Naidoo K."/>
            <person name="Pethybridge S.J."/>
            <person name="Sun J."/>
            <person name="Steenkamp E.T."/>
            <person name="van der Nest M.A."/>
            <person name="van Wyk S."/>
            <person name="Wingfield M.J."/>
            <person name="Xiong C."/>
            <person name="Yue Q."/>
            <person name="Zhang X."/>
        </authorList>
    </citation>
    <scope>NUCLEOTIDE SEQUENCE [LARGE SCALE GENOMIC DNA]</scope>
    <source>
        <strain evidence="2 3">BP5796</strain>
    </source>
</reference>
<sequence>MLPPTTLTNAPSRRARLSDERDKVGERQGVALNDFNDFVAPGGYAVAGHLPLTSQARDAVQNFAFDNAGSGSDPGGHLDATLQYGTTLQTSPMMDCNQNAHPLGQSHATYLPSDAPFVPRQITDDYTYGHQNLSDSTTFYTVPSNLTPQIRQQISFQPSPHNDTTYQGYEQLEDLR</sequence>
<evidence type="ECO:0000313" key="3">
    <source>
        <dbReference type="Proteomes" id="UP000256328"/>
    </source>
</evidence>
<evidence type="ECO:0000256" key="1">
    <source>
        <dbReference type="SAM" id="MobiDB-lite"/>
    </source>
</evidence>